<sequence length="52" mass="5797">MTSNKSKHEPISQDHEDVLVSPLMMSFSDLVLNQFKGSPTKATVVYNNSKKS</sequence>
<dbReference type="Gramene" id="KFK43130">
    <property type="protein sequence ID" value="KFK43130"/>
    <property type="gene ID" value="AALP_AA1G084100"/>
</dbReference>
<accession>A0A087HLX8</accession>
<evidence type="ECO:0000313" key="1">
    <source>
        <dbReference type="EMBL" id="KFK43130.1"/>
    </source>
</evidence>
<protein>
    <submittedName>
        <fullName evidence="1">Uncharacterized protein</fullName>
    </submittedName>
</protein>
<dbReference type="AlphaFoldDB" id="A0A087HLX8"/>
<evidence type="ECO:0000313" key="2">
    <source>
        <dbReference type="Proteomes" id="UP000029120"/>
    </source>
</evidence>
<keyword evidence="2" id="KW-1185">Reference proteome</keyword>
<dbReference type="Proteomes" id="UP000029120">
    <property type="component" value="Chromosome 1"/>
</dbReference>
<organism evidence="1 2">
    <name type="scientific">Arabis alpina</name>
    <name type="common">Alpine rock-cress</name>
    <dbReference type="NCBI Taxonomy" id="50452"/>
    <lineage>
        <taxon>Eukaryota</taxon>
        <taxon>Viridiplantae</taxon>
        <taxon>Streptophyta</taxon>
        <taxon>Embryophyta</taxon>
        <taxon>Tracheophyta</taxon>
        <taxon>Spermatophyta</taxon>
        <taxon>Magnoliopsida</taxon>
        <taxon>eudicotyledons</taxon>
        <taxon>Gunneridae</taxon>
        <taxon>Pentapetalae</taxon>
        <taxon>rosids</taxon>
        <taxon>malvids</taxon>
        <taxon>Brassicales</taxon>
        <taxon>Brassicaceae</taxon>
        <taxon>Arabideae</taxon>
        <taxon>Arabis</taxon>
    </lineage>
</organism>
<name>A0A087HLX8_ARAAL</name>
<dbReference type="EMBL" id="CM002869">
    <property type="protein sequence ID" value="KFK43130.1"/>
    <property type="molecule type" value="Genomic_DNA"/>
</dbReference>
<gene>
    <name evidence="1" type="ordered locus">AALP_Aa1g084100</name>
</gene>
<reference evidence="2" key="1">
    <citation type="journal article" date="2015" name="Nat. Plants">
        <title>Genome expansion of Arabis alpina linked with retrotransposition and reduced symmetric DNA methylation.</title>
        <authorList>
            <person name="Willing E.M."/>
            <person name="Rawat V."/>
            <person name="Mandakova T."/>
            <person name="Maumus F."/>
            <person name="James G.V."/>
            <person name="Nordstroem K.J."/>
            <person name="Becker C."/>
            <person name="Warthmann N."/>
            <person name="Chica C."/>
            <person name="Szarzynska B."/>
            <person name="Zytnicki M."/>
            <person name="Albani M.C."/>
            <person name="Kiefer C."/>
            <person name="Bergonzi S."/>
            <person name="Castaings L."/>
            <person name="Mateos J.L."/>
            <person name="Berns M.C."/>
            <person name="Bujdoso N."/>
            <person name="Piofczyk T."/>
            <person name="de Lorenzo L."/>
            <person name="Barrero-Sicilia C."/>
            <person name="Mateos I."/>
            <person name="Piednoel M."/>
            <person name="Hagmann J."/>
            <person name="Chen-Min-Tao R."/>
            <person name="Iglesias-Fernandez R."/>
            <person name="Schuster S.C."/>
            <person name="Alonso-Blanco C."/>
            <person name="Roudier F."/>
            <person name="Carbonero P."/>
            <person name="Paz-Ares J."/>
            <person name="Davis S.J."/>
            <person name="Pecinka A."/>
            <person name="Quesneville H."/>
            <person name="Colot V."/>
            <person name="Lysak M.A."/>
            <person name="Weigel D."/>
            <person name="Coupland G."/>
            <person name="Schneeberger K."/>
        </authorList>
    </citation>
    <scope>NUCLEOTIDE SEQUENCE [LARGE SCALE GENOMIC DNA]</scope>
    <source>
        <strain evidence="2">cv. Pajares</strain>
    </source>
</reference>
<proteinExistence type="predicted"/>